<keyword evidence="5" id="KW-1185">Reference proteome</keyword>
<accession>A0A0A0AC26</accession>
<protein>
    <submittedName>
        <fullName evidence="4">Carboxypeptidase A1</fullName>
    </submittedName>
</protein>
<dbReference type="Pfam" id="PF02244">
    <property type="entry name" value="Propep_M14"/>
    <property type="match status" value="1"/>
</dbReference>
<evidence type="ECO:0000313" key="4">
    <source>
        <dbReference type="EMBL" id="KGL91666.1"/>
    </source>
</evidence>
<keyword evidence="4" id="KW-0378">Hydrolase</keyword>
<evidence type="ECO:0000256" key="2">
    <source>
        <dbReference type="ARBA" id="ARBA00022833"/>
    </source>
</evidence>
<reference evidence="5" key="1">
    <citation type="journal article" date="2014" name="Science">
        <title>Comparative genomics reveals insights into avian genome evolution and adaptation.</title>
        <authorList>
            <consortium name="Avian Genome Consortium"/>
            <person name="Zhang G."/>
            <person name="Li C."/>
            <person name="Li Q."/>
            <person name="Li B."/>
            <person name="Larkin D.M."/>
            <person name="Lee C."/>
            <person name="Storz J.F."/>
            <person name="Antunes A."/>
            <person name="Greenwold M.J."/>
            <person name="Meredith R.W."/>
            <person name="Odeen A."/>
            <person name="Cui J."/>
            <person name="Zhou Q."/>
            <person name="Xu L."/>
            <person name="Pan H."/>
            <person name="Wang Z."/>
            <person name="Jin L."/>
            <person name="Zhang P."/>
            <person name="Hu H."/>
            <person name="Yang W."/>
            <person name="Hu J."/>
            <person name="Xiao J."/>
            <person name="Yang Z."/>
            <person name="Liu Y."/>
            <person name="Xie Q."/>
            <person name="Yu H."/>
            <person name="Lian J."/>
            <person name="Wen P."/>
            <person name="Zhang F."/>
            <person name="Li H."/>
            <person name="Zeng Y."/>
            <person name="Xiong Z."/>
            <person name="Liu S."/>
            <person name="Zhou L."/>
            <person name="Huang Z."/>
            <person name="An N."/>
            <person name="Wang J."/>
            <person name="Zheng Q."/>
            <person name="Xiong Y."/>
            <person name="Wang G."/>
            <person name="Wang B."/>
            <person name="Wang J."/>
            <person name="Fan Y."/>
            <person name="da Fonseca R.R."/>
            <person name="Alfaro-Nunez A."/>
            <person name="Schubert M."/>
            <person name="Orlando L."/>
            <person name="Mourier T."/>
            <person name="Howard J.T."/>
            <person name="Ganapathy G."/>
            <person name="Pfenning A."/>
            <person name="Whitney O."/>
            <person name="Rivas M.V."/>
            <person name="Hara E."/>
            <person name="Smith J."/>
            <person name="Farre M."/>
            <person name="Narayan J."/>
            <person name="Slavov G."/>
            <person name="Romanov M.N."/>
            <person name="Borges R."/>
            <person name="Machado J.P."/>
            <person name="Khan I."/>
            <person name="Springer M.S."/>
            <person name="Gatesy J."/>
            <person name="Hoffmann F.G."/>
            <person name="Opazo J.C."/>
            <person name="Hastad O."/>
            <person name="Sawyer R.H."/>
            <person name="Kim H."/>
            <person name="Kim K.W."/>
            <person name="Kim H.J."/>
            <person name="Cho S."/>
            <person name="Li N."/>
            <person name="Huang Y."/>
            <person name="Bruford M.W."/>
            <person name="Zhan X."/>
            <person name="Dixon A."/>
            <person name="Bertelsen M.F."/>
            <person name="Derryberry E."/>
            <person name="Warren W."/>
            <person name="Wilson R.K."/>
            <person name="Li S."/>
            <person name="Ray D.A."/>
            <person name="Green R.E."/>
            <person name="O'Brien S.J."/>
            <person name="Griffin D."/>
            <person name="Johnson W.E."/>
            <person name="Haussler D."/>
            <person name="Ryder O.A."/>
            <person name="Willerslev E."/>
            <person name="Graves G.R."/>
            <person name="Alstrom P."/>
            <person name="Fjeldsa J."/>
            <person name="Mindell D.P."/>
            <person name="Edwards S.V."/>
            <person name="Braun E.L."/>
            <person name="Rahbek C."/>
            <person name="Burt D.W."/>
            <person name="Houde P."/>
            <person name="Zhang Y."/>
            <person name="Yang H."/>
            <person name="Wang J."/>
            <person name="Jarvis E.D."/>
            <person name="Gilbert M.T."/>
            <person name="Wang J."/>
        </authorList>
    </citation>
    <scope>NUCLEOTIDE SEQUENCE [LARGE SCALE GENOMIC DNA]</scope>
</reference>
<evidence type="ECO:0000313" key="5">
    <source>
        <dbReference type="Proteomes" id="UP000053858"/>
    </source>
</evidence>
<dbReference type="Gene3D" id="3.30.70.340">
    <property type="entry name" value="Metallocarboxypeptidase-like"/>
    <property type="match status" value="1"/>
</dbReference>
<gene>
    <name evidence="4" type="ORF">N301_07994</name>
</gene>
<dbReference type="SUPFAM" id="SSF54897">
    <property type="entry name" value="Protease propeptides/inhibitors"/>
    <property type="match status" value="1"/>
</dbReference>
<dbReference type="InterPro" id="IPR036990">
    <property type="entry name" value="M14A-like_propep"/>
</dbReference>
<sequence>LQLDFWLSPRGLGQPVDIRVPFPSLQPLKAHLEANGISYSIMIEDVQVSGGRGEVDDEQMEMLRSRRGLPLSTNTFDYATYHNLDEV</sequence>
<dbReference type="EMBL" id="KL871261">
    <property type="protein sequence ID" value="KGL91666.1"/>
    <property type="molecule type" value="Genomic_DNA"/>
</dbReference>
<keyword evidence="1" id="KW-0479">Metal-binding</keyword>
<dbReference type="InterPro" id="IPR003146">
    <property type="entry name" value="M14A_act_pep"/>
</dbReference>
<name>A0A0A0AC26_CHAVO</name>
<feature type="non-terminal residue" evidence="4">
    <location>
        <position position="87"/>
    </location>
</feature>
<dbReference type="AlphaFoldDB" id="A0A0A0AC26"/>
<feature type="domain" description="Carboxypeptidase activation peptide" evidence="3">
    <location>
        <begin position="2"/>
        <end position="48"/>
    </location>
</feature>
<organism evidence="4 5">
    <name type="scientific">Charadrius vociferus</name>
    <name type="common">Killdeer</name>
    <name type="synonym">Aegialitis vocifera</name>
    <dbReference type="NCBI Taxonomy" id="50402"/>
    <lineage>
        <taxon>Eukaryota</taxon>
        <taxon>Metazoa</taxon>
        <taxon>Chordata</taxon>
        <taxon>Craniata</taxon>
        <taxon>Vertebrata</taxon>
        <taxon>Euteleostomi</taxon>
        <taxon>Archelosauria</taxon>
        <taxon>Archosauria</taxon>
        <taxon>Dinosauria</taxon>
        <taxon>Saurischia</taxon>
        <taxon>Theropoda</taxon>
        <taxon>Coelurosauria</taxon>
        <taxon>Aves</taxon>
        <taxon>Neognathae</taxon>
        <taxon>Neoaves</taxon>
        <taxon>Charadriiformes</taxon>
        <taxon>Charadriidae</taxon>
        <taxon>Charadrius</taxon>
    </lineage>
</organism>
<dbReference type="FunFam" id="3.30.70.340:FF:000001">
    <property type="entry name" value="Carboxypeptidase A5"/>
    <property type="match status" value="1"/>
</dbReference>
<keyword evidence="4" id="KW-0645">Protease</keyword>
<keyword evidence="2" id="KW-0862">Zinc</keyword>
<dbReference type="STRING" id="50402.A0A0A0AC26"/>
<evidence type="ECO:0000259" key="3">
    <source>
        <dbReference type="Pfam" id="PF02244"/>
    </source>
</evidence>
<keyword evidence="4" id="KW-0121">Carboxypeptidase</keyword>
<dbReference type="Proteomes" id="UP000053858">
    <property type="component" value="Unassembled WGS sequence"/>
</dbReference>
<proteinExistence type="predicted"/>
<evidence type="ECO:0000256" key="1">
    <source>
        <dbReference type="ARBA" id="ARBA00022723"/>
    </source>
</evidence>
<dbReference type="GO" id="GO:0004180">
    <property type="term" value="F:carboxypeptidase activity"/>
    <property type="evidence" value="ECO:0007669"/>
    <property type="project" value="UniProtKB-KW"/>
</dbReference>
<feature type="non-terminal residue" evidence="4">
    <location>
        <position position="1"/>
    </location>
</feature>
<dbReference type="GO" id="GO:0046872">
    <property type="term" value="F:metal ion binding"/>
    <property type="evidence" value="ECO:0007669"/>
    <property type="project" value="UniProtKB-KW"/>
</dbReference>